<dbReference type="InterPro" id="IPR032710">
    <property type="entry name" value="NTF2-like_dom_sf"/>
</dbReference>
<dbReference type="Gene3D" id="3.10.450.50">
    <property type="match status" value="1"/>
</dbReference>
<name>A0A6J7I784_9ZZZZ</name>
<gene>
    <name evidence="2" type="ORF">UFOPK3674_00905</name>
</gene>
<reference evidence="2" key="1">
    <citation type="submission" date="2020-05" db="EMBL/GenBank/DDBJ databases">
        <authorList>
            <person name="Chiriac C."/>
            <person name="Salcher M."/>
            <person name="Ghai R."/>
            <person name="Kavagutti S V."/>
        </authorList>
    </citation>
    <scope>NUCLEOTIDE SEQUENCE</scope>
</reference>
<dbReference type="SUPFAM" id="SSF54427">
    <property type="entry name" value="NTF2-like"/>
    <property type="match status" value="1"/>
</dbReference>
<evidence type="ECO:0000313" key="2">
    <source>
        <dbReference type="EMBL" id="CAB4926893.1"/>
    </source>
</evidence>
<accession>A0A6J7I784</accession>
<organism evidence="2">
    <name type="scientific">freshwater metagenome</name>
    <dbReference type="NCBI Taxonomy" id="449393"/>
    <lineage>
        <taxon>unclassified sequences</taxon>
        <taxon>metagenomes</taxon>
        <taxon>ecological metagenomes</taxon>
    </lineage>
</organism>
<dbReference type="AlphaFoldDB" id="A0A6J7I784"/>
<feature type="domain" description="SnoaL-like" evidence="1">
    <location>
        <begin position="16"/>
        <end position="136"/>
    </location>
</feature>
<dbReference type="Pfam" id="PF13577">
    <property type="entry name" value="SnoaL_4"/>
    <property type="match status" value="1"/>
</dbReference>
<proteinExistence type="predicted"/>
<sequence length="192" mass="21283">MTEMTMDHTLQARLMEMLDRQEILDALLRYTRGIDRHDTQLAQSAYHADARDDHGPFIGRGHDLVEWANGVHDEAMSGHQHYVTNTVIDLDGDEAHVETYYIMAAMKQGTSEAILGGGRYVDRFERRDGRWAIAARICTSEWWADPAVADAVNPLGFPVVQGPSDASYQRPLTIDREDAVAFGPGSGAATPV</sequence>
<protein>
    <submittedName>
        <fullName evidence="2">Unannotated protein</fullName>
    </submittedName>
</protein>
<evidence type="ECO:0000259" key="1">
    <source>
        <dbReference type="Pfam" id="PF13577"/>
    </source>
</evidence>
<dbReference type="EMBL" id="CAFBMX010000004">
    <property type="protein sequence ID" value="CAB4926893.1"/>
    <property type="molecule type" value="Genomic_DNA"/>
</dbReference>
<dbReference type="InterPro" id="IPR037401">
    <property type="entry name" value="SnoaL-like"/>
</dbReference>